<evidence type="ECO:0000256" key="2">
    <source>
        <dbReference type="ARBA" id="ARBA00022691"/>
    </source>
</evidence>
<evidence type="ECO:0000256" key="8">
    <source>
        <dbReference type="PIRSR" id="PIRSR004762-2"/>
    </source>
</evidence>
<dbReference type="SFLD" id="SFLDG01389">
    <property type="entry name" value="menaquinone_synthsis_involved"/>
    <property type="match status" value="1"/>
</dbReference>
<dbReference type="STRING" id="1156395.DBT_0676"/>
<dbReference type="SFLD" id="SFLDS00029">
    <property type="entry name" value="Radical_SAM"/>
    <property type="match status" value="1"/>
</dbReference>
<evidence type="ECO:0000259" key="9">
    <source>
        <dbReference type="PROSITE" id="PS51918"/>
    </source>
</evidence>
<dbReference type="InterPro" id="IPR007197">
    <property type="entry name" value="rSAM"/>
</dbReference>
<dbReference type="PIRSF" id="PIRSF004762">
    <property type="entry name" value="CHP00423"/>
    <property type="match status" value="1"/>
</dbReference>
<gene>
    <name evidence="6" type="primary">mqnE</name>
    <name evidence="10" type="ORF">DBT_0676</name>
</gene>
<comment type="cofactor">
    <cofactor evidence="6 7">
        <name>[4Fe-4S] cluster</name>
        <dbReference type="ChEBI" id="CHEBI:49883"/>
    </cofactor>
    <text evidence="6 7">Binds 1 [4Fe-4S] cluster. The cluster is coordinated with 3 cysteines and an exchangeable S-adenosyl-L-methionine.</text>
</comment>
<feature type="binding site" evidence="6 7">
    <location>
        <position position="70"/>
    </location>
    <ligand>
        <name>[4Fe-4S] cluster</name>
        <dbReference type="ChEBI" id="CHEBI:49883"/>
        <note>4Fe-4S-S-AdoMet</note>
    </ligand>
</feature>
<dbReference type="GO" id="GO:0102573">
    <property type="term" value="F:aminodeoxyfutalosine synthase activity"/>
    <property type="evidence" value="ECO:0007669"/>
    <property type="project" value="UniProtKB-EC"/>
</dbReference>
<evidence type="ECO:0000313" key="10">
    <source>
        <dbReference type="EMBL" id="OCC15751.1"/>
    </source>
</evidence>
<dbReference type="HAMAP" id="MF_00993">
    <property type="entry name" value="MqnE"/>
    <property type="match status" value="1"/>
</dbReference>
<dbReference type="PANTHER" id="PTHR43076">
    <property type="entry name" value="FO SYNTHASE (COFH)"/>
    <property type="match status" value="1"/>
</dbReference>
<feature type="binding site" evidence="8">
    <location>
        <position position="182"/>
    </location>
    <ligand>
        <name>S-adenosyl-L-methionine</name>
        <dbReference type="ChEBI" id="CHEBI:59789"/>
    </ligand>
</feature>
<dbReference type="SFLD" id="SFLDF00342">
    <property type="entry name" value="cyclic_dehypoxanthine_futalosi"/>
    <property type="match status" value="1"/>
</dbReference>
<dbReference type="Gene3D" id="3.20.20.70">
    <property type="entry name" value="Aldolase class I"/>
    <property type="match status" value="1"/>
</dbReference>
<keyword evidence="11" id="KW-1185">Reference proteome</keyword>
<accession>A0A1B9F7K8</accession>
<dbReference type="EMBL" id="MAGO01000003">
    <property type="protein sequence ID" value="OCC15751.1"/>
    <property type="molecule type" value="Genomic_DNA"/>
</dbReference>
<dbReference type="SFLD" id="SFLDF00343">
    <property type="entry name" value="aminofutalosine_synthase_(mqnE"/>
    <property type="match status" value="1"/>
</dbReference>
<dbReference type="NCBIfam" id="TIGR03700">
    <property type="entry name" value="mena_SCO4494"/>
    <property type="match status" value="1"/>
</dbReference>
<dbReference type="InterPro" id="IPR013785">
    <property type="entry name" value="Aldolase_TIM"/>
</dbReference>
<dbReference type="SMART" id="SM00729">
    <property type="entry name" value="Elp3"/>
    <property type="match status" value="1"/>
</dbReference>
<proteinExistence type="inferred from homology"/>
<dbReference type="Pfam" id="PF19288">
    <property type="entry name" value="CofH_C"/>
    <property type="match status" value="1"/>
</dbReference>
<dbReference type="PANTHER" id="PTHR43076:SF7">
    <property type="entry name" value="AMINODEOXYFUTALOSINE SYNTHASE"/>
    <property type="match status" value="1"/>
</dbReference>
<name>A0A1B9F7K8_9BACT</name>
<dbReference type="GO" id="GO:0044689">
    <property type="term" value="F:7,8-didemethyl-8-hydroxy-5-deazariboflavin synthase activity"/>
    <property type="evidence" value="ECO:0007669"/>
    <property type="project" value="TreeGrafter"/>
</dbReference>
<dbReference type="InterPro" id="IPR020050">
    <property type="entry name" value="FO_synthase_su2"/>
</dbReference>
<evidence type="ECO:0000256" key="3">
    <source>
        <dbReference type="ARBA" id="ARBA00022723"/>
    </source>
</evidence>
<evidence type="ECO:0000313" key="11">
    <source>
        <dbReference type="Proteomes" id="UP000093080"/>
    </source>
</evidence>
<feature type="domain" description="Radical SAM core" evidence="9">
    <location>
        <begin position="56"/>
        <end position="286"/>
    </location>
</feature>
<keyword evidence="5 6" id="KW-0411">Iron-sulfur</keyword>
<dbReference type="OrthoDB" id="9802027at2"/>
<feature type="binding site" evidence="6 7">
    <location>
        <position position="77"/>
    </location>
    <ligand>
        <name>[4Fe-4S] cluster</name>
        <dbReference type="ChEBI" id="CHEBI:49883"/>
        <note>4Fe-4S-S-AdoMet</note>
    </ligand>
</feature>
<comment type="pathway">
    <text evidence="6">Quinol/quinone metabolism; menaquinone biosynthesis.</text>
</comment>
<dbReference type="InterPro" id="IPR045567">
    <property type="entry name" value="CofH/MnqC-like_C"/>
</dbReference>
<dbReference type="RefSeq" id="WP_067616378.1">
    <property type="nucleotide sequence ID" value="NZ_MAGO01000003.1"/>
</dbReference>
<dbReference type="InterPro" id="IPR022432">
    <property type="entry name" value="MqnE"/>
</dbReference>
<dbReference type="Pfam" id="PF04055">
    <property type="entry name" value="Radical_SAM"/>
    <property type="match status" value="1"/>
</dbReference>
<dbReference type="GO" id="GO:0005506">
    <property type="term" value="F:iron ion binding"/>
    <property type="evidence" value="ECO:0007669"/>
    <property type="project" value="UniProtKB-UniRule"/>
</dbReference>
<dbReference type="GO" id="GO:0009234">
    <property type="term" value="P:menaquinone biosynthetic process"/>
    <property type="evidence" value="ECO:0007669"/>
    <property type="project" value="UniProtKB-UniRule"/>
</dbReference>
<dbReference type="AlphaFoldDB" id="A0A1B9F7K8"/>
<keyword evidence="3 6" id="KW-0479">Metal-binding</keyword>
<keyword evidence="4 6" id="KW-0408">Iron</keyword>
<evidence type="ECO:0000256" key="6">
    <source>
        <dbReference type="HAMAP-Rule" id="MF_00993"/>
    </source>
</evidence>
<dbReference type="SUPFAM" id="SSF102114">
    <property type="entry name" value="Radical SAM enzymes"/>
    <property type="match status" value="1"/>
</dbReference>
<dbReference type="PROSITE" id="PS51918">
    <property type="entry name" value="RADICAL_SAM"/>
    <property type="match status" value="1"/>
</dbReference>
<comment type="catalytic activity">
    <reaction evidence="6">
        <text>3-[(1-carboxyvinyl)-oxy]benzoate + S-adenosyl-L-methionine + H2O = 6-amino-6-deoxyfutalosine + hydrogencarbonate + L-methionine + H(+)</text>
        <dbReference type="Rhea" id="RHEA:33075"/>
        <dbReference type="ChEBI" id="CHEBI:15377"/>
        <dbReference type="ChEBI" id="CHEBI:15378"/>
        <dbReference type="ChEBI" id="CHEBI:17544"/>
        <dbReference type="ChEBI" id="CHEBI:57844"/>
        <dbReference type="ChEBI" id="CHEBI:59789"/>
        <dbReference type="ChEBI" id="CHEBI:64286"/>
        <dbReference type="ChEBI" id="CHEBI:76981"/>
        <dbReference type="EC" id="2.5.1.120"/>
    </reaction>
</comment>
<dbReference type="Proteomes" id="UP000093080">
    <property type="component" value="Unassembled WGS sequence"/>
</dbReference>
<evidence type="ECO:0000256" key="1">
    <source>
        <dbReference type="ARBA" id="ARBA00022485"/>
    </source>
</evidence>
<evidence type="ECO:0000256" key="7">
    <source>
        <dbReference type="PIRSR" id="PIRSR004762-1"/>
    </source>
</evidence>
<comment type="function">
    <text evidence="6">Radical SAM enzyme that catalyzes the addition of the adenosyl radical to the double bond of 3-[(1-carboxyvinyl)oxy]benzoate, leading to aminodeoxyfutalosine (AFL), a key intermediate in the formation of menaquinone (MK, vitamin K2) from chorismate.</text>
</comment>
<dbReference type="NCBIfam" id="TIGR00423">
    <property type="entry name" value="CofH family radical SAM protein"/>
    <property type="match status" value="1"/>
</dbReference>
<dbReference type="InterPro" id="IPR006638">
    <property type="entry name" value="Elp3/MiaA/NifB-like_rSAM"/>
</dbReference>
<dbReference type="CDD" id="cd01335">
    <property type="entry name" value="Radical_SAM"/>
    <property type="match status" value="1"/>
</dbReference>
<keyword evidence="6" id="KW-0808">Transferase</keyword>
<keyword evidence="1 6" id="KW-0004">4Fe-4S</keyword>
<dbReference type="InterPro" id="IPR058240">
    <property type="entry name" value="rSAM_sf"/>
</dbReference>
<feature type="binding site" evidence="6 7">
    <location>
        <position position="74"/>
    </location>
    <ligand>
        <name>[4Fe-4S] cluster</name>
        <dbReference type="ChEBI" id="CHEBI:49883"/>
        <note>4Fe-4S-S-AdoMet</note>
    </ligand>
</feature>
<comment type="similarity">
    <text evidence="6">Belongs to the radical SAM superfamily. MqnE family.</text>
</comment>
<dbReference type="SFLD" id="SFLDG01064">
    <property type="entry name" value="F420__menaquinone_cofactor_bio"/>
    <property type="match status" value="1"/>
</dbReference>
<protein>
    <recommendedName>
        <fullName evidence="6">Aminodeoxyfutalosine synthase</fullName>
        <shortName evidence="6">AFL synthase</shortName>
        <shortName evidence="6">Aminofutalosine synthase</shortName>
        <ecNumber evidence="6">2.5.1.120</ecNumber>
    </recommendedName>
    <alternativeName>
        <fullName evidence="6">Menaquinone biosynthetic enzyme MqnE</fullName>
    </alternativeName>
</protein>
<organism evidence="10 11">
    <name type="scientific">Dissulfuribacter thermophilus</name>
    <dbReference type="NCBI Taxonomy" id="1156395"/>
    <lineage>
        <taxon>Bacteria</taxon>
        <taxon>Pseudomonadati</taxon>
        <taxon>Thermodesulfobacteriota</taxon>
        <taxon>Dissulfuribacteria</taxon>
        <taxon>Dissulfuribacterales</taxon>
        <taxon>Dissulfuribacteraceae</taxon>
        <taxon>Dissulfuribacter</taxon>
    </lineage>
</organism>
<dbReference type="InterPro" id="IPR034405">
    <property type="entry name" value="F420"/>
</dbReference>
<feature type="binding site" evidence="8">
    <location>
        <position position="76"/>
    </location>
    <ligand>
        <name>S-adenosyl-L-methionine</name>
        <dbReference type="ChEBI" id="CHEBI:59789"/>
    </ligand>
</feature>
<reference evidence="10 11" key="1">
    <citation type="submission" date="2016-06" db="EMBL/GenBank/DDBJ databases">
        <title>Respiratory ammonification of nitrate coupled to the oxidation of elemental sulfur in deep-sea autotrophic thermophilic bacteria.</title>
        <authorList>
            <person name="Slobodkina G.B."/>
            <person name="Mardanov A.V."/>
            <person name="Ravin N.V."/>
            <person name="Frolova A.A."/>
            <person name="Viryasiv M.B."/>
            <person name="Chernyh N.A."/>
            <person name="Bonch-Osmolovskaya E.A."/>
            <person name="Slobodkin A.I."/>
        </authorList>
    </citation>
    <scope>NUCLEOTIDE SEQUENCE [LARGE SCALE GENOMIC DNA]</scope>
    <source>
        <strain evidence="10 11">S69</strain>
    </source>
</reference>
<evidence type="ECO:0000256" key="4">
    <source>
        <dbReference type="ARBA" id="ARBA00023004"/>
    </source>
</evidence>
<sequence>MEALIEKEGLSQIYEKVIQGKRLSREDGIRLFKTQNLPVIAFLANIIRERLNGDKTFYIYNQHINYSNVCKNLCKFCAFGKEKSSPHAFEMTLDDIEDEVKKRLNEPIREIHIVGGCHPDLPYEFYLEMLKRIKKIRPECHIQAFTCVEIAHIAQIADKSIEDTLKDLVDSGLGSIPGGGAEVFSPRIRERLCPEKLSGQGWLEVAKAAHRMGIKSNATMLYGHIESIEERLDHLIALREAQDETGGFLCFIPLAFHPKNTELESISPTGGVDDLKTIAISRLMLDNFPHIKAYWIMLGTKVAQIALSFGADDLDGTVLEEKITHMAGAETEKALSRDEIERIIKAAGRIPIERDTLYNEIPT</sequence>
<keyword evidence="6" id="KW-0474">Menaquinone biosynthesis</keyword>
<dbReference type="EC" id="2.5.1.120" evidence="6"/>
<evidence type="ECO:0000256" key="5">
    <source>
        <dbReference type="ARBA" id="ARBA00023014"/>
    </source>
</evidence>
<dbReference type="GO" id="GO:0051539">
    <property type="term" value="F:4 iron, 4 sulfur cluster binding"/>
    <property type="evidence" value="ECO:0007669"/>
    <property type="project" value="UniProtKB-KW"/>
</dbReference>
<dbReference type="UniPathway" id="UPA00079"/>
<keyword evidence="2 6" id="KW-0949">S-adenosyl-L-methionine</keyword>
<dbReference type="PATRIC" id="fig|1156395.6.peg.687"/>
<comment type="caution">
    <text evidence="10">The sequence shown here is derived from an EMBL/GenBank/DDBJ whole genome shotgun (WGS) entry which is preliminary data.</text>
</comment>